<feature type="chain" id="PRO_5032716422" description="Secreted protein" evidence="1">
    <location>
        <begin position="33"/>
        <end position="150"/>
    </location>
</feature>
<sequence length="150" mass="16232">MSTLLRRTARLLSGTFLAAALVAVMSPATAVAASPTTAADPVGALSYQATYYGYTGTFRDATTIWEVNWFLSGRLEAFGIAPDRTIWHAWPGSGGWKQMPHNGRADLISNVHWDQSTGMRLVEVYVASGGGSFWCSIDPGNGNWGSWQRC</sequence>
<gene>
    <name evidence="2" type="ORF">FHS29_002470</name>
</gene>
<dbReference type="EMBL" id="JACHJN010000003">
    <property type="protein sequence ID" value="MBB5955889.1"/>
    <property type="molecule type" value="Genomic_DNA"/>
</dbReference>
<evidence type="ECO:0000313" key="2">
    <source>
        <dbReference type="EMBL" id="MBB5955889.1"/>
    </source>
</evidence>
<evidence type="ECO:0008006" key="4">
    <source>
        <dbReference type="Google" id="ProtNLM"/>
    </source>
</evidence>
<reference evidence="2 3" key="1">
    <citation type="submission" date="2020-08" db="EMBL/GenBank/DDBJ databases">
        <title>Genomic Encyclopedia of Type Strains, Phase III (KMG-III): the genomes of soil and plant-associated and newly described type strains.</title>
        <authorList>
            <person name="Whitman W."/>
        </authorList>
    </citation>
    <scope>NUCLEOTIDE SEQUENCE [LARGE SCALE GENOMIC DNA]</scope>
    <source>
        <strain evidence="2 3">CECT 8640</strain>
    </source>
</reference>
<keyword evidence="3" id="KW-1185">Reference proteome</keyword>
<dbReference type="Proteomes" id="UP000547510">
    <property type="component" value="Unassembled WGS sequence"/>
</dbReference>
<proteinExistence type="predicted"/>
<keyword evidence="1" id="KW-0732">Signal</keyword>
<name>A0A841CEW9_9PSEU</name>
<protein>
    <recommendedName>
        <fullName evidence="4">Secreted protein</fullName>
    </recommendedName>
</protein>
<comment type="caution">
    <text evidence="2">The sequence shown here is derived from an EMBL/GenBank/DDBJ whole genome shotgun (WGS) entry which is preliminary data.</text>
</comment>
<evidence type="ECO:0000256" key="1">
    <source>
        <dbReference type="SAM" id="SignalP"/>
    </source>
</evidence>
<organism evidence="2 3">
    <name type="scientific">Saccharothrix tamanrassetensis</name>
    <dbReference type="NCBI Taxonomy" id="1051531"/>
    <lineage>
        <taxon>Bacteria</taxon>
        <taxon>Bacillati</taxon>
        <taxon>Actinomycetota</taxon>
        <taxon>Actinomycetes</taxon>
        <taxon>Pseudonocardiales</taxon>
        <taxon>Pseudonocardiaceae</taxon>
        <taxon>Saccharothrix</taxon>
    </lineage>
</organism>
<accession>A0A841CEW9</accession>
<evidence type="ECO:0000313" key="3">
    <source>
        <dbReference type="Proteomes" id="UP000547510"/>
    </source>
</evidence>
<feature type="signal peptide" evidence="1">
    <location>
        <begin position="1"/>
        <end position="32"/>
    </location>
</feature>
<dbReference type="RefSeq" id="WP_184690689.1">
    <property type="nucleotide sequence ID" value="NZ_JACHJN010000003.1"/>
</dbReference>
<dbReference type="AlphaFoldDB" id="A0A841CEW9"/>